<accession>A0A3A4ZJX8</accession>
<dbReference type="EMBL" id="QZJF01000017">
    <property type="protein sequence ID" value="RJR26856.1"/>
    <property type="molecule type" value="Genomic_DNA"/>
</dbReference>
<keyword evidence="1" id="KW-0812">Transmembrane</keyword>
<feature type="transmembrane region" description="Helical" evidence="1">
    <location>
        <begin position="20"/>
        <end position="38"/>
    </location>
</feature>
<protein>
    <submittedName>
        <fullName evidence="2">Uncharacterized protein</fullName>
    </submittedName>
</protein>
<keyword evidence="1" id="KW-1133">Transmembrane helix</keyword>
<dbReference type="Proteomes" id="UP000265540">
    <property type="component" value="Unassembled WGS sequence"/>
</dbReference>
<organism evidence="2 3">
    <name type="scientific">candidate division WWE3 bacterium</name>
    <dbReference type="NCBI Taxonomy" id="2053526"/>
    <lineage>
        <taxon>Bacteria</taxon>
        <taxon>Katanobacteria</taxon>
    </lineage>
</organism>
<evidence type="ECO:0000313" key="3">
    <source>
        <dbReference type="Proteomes" id="UP000265540"/>
    </source>
</evidence>
<keyword evidence="1" id="KW-0472">Membrane</keyword>
<reference evidence="2 3" key="1">
    <citation type="journal article" date="2017" name="ISME J.">
        <title>Energy and carbon metabolisms in a deep terrestrial subsurface fluid microbial community.</title>
        <authorList>
            <person name="Momper L."/>
            <person name="Jungbluth S.P."/>
            <person name="Lee M.D."/>
            <person name="Amend J.P."/>
        </authorList>
    </citation>
    <scope>NUCLEOTIDE SEQUENCE [LARGE SCALE GENOMIC DNA]</scope>
    <source>
        <strain evidence="2">SURF_46</strain>
    </source>
</reference>
<dbReference type="AlphaFoldDB" id="A0A3A4ZJX8"/>
<evidence type="ECO:0000313" key="2">
    <source>
        <dbReference type="EMBL" id="RJR26856.1"/>
    </source>
</evidence>
<gene>
    <name evidence="2" type="ORF">C4561_03720</name>
</gene>
<feature type="transmembrane region" description="Helical" evidence="1">
    <location>
        <begin position="59"/>
        <end position="78"/>
    </location>
</feature>
<dbReference type="InterPro" id="IPR043716">
    <property type="entry name" value="DUF5657"/>
</dbReference>
<comment type="caution">
    <text evidence="2">The sequence shown here is derived from an EMBL/GenBank/DDBJ whole genome shotgun (WGS) entry which is preliminary data.</text>
</comment>
<proteinExistence type="predicted"/>
<dbReference type="Pfam" id="PF18901">
    <property type="entry name" value="DUF5657"/>
    <property type="match status" value="1"/>
</dbReference>
<evidence type="ECO:0000256" key="1">
    <source>
        <dbReference type="SAM" id="Phobius"/>
    </source>
</evidence>
<name>A0A3A4ZJX8_UNCKA</name>
<sequence length="79" mass="9009">MEITNSMLNLFSPQGFSSIMQMLAMFIQVVYVLFSFMLTRQVKIMNRSFSTSMATPFSFFANLHFLVAVALVIMSLIIL</sequence>